<dbReference type="EMBL" id="JAEFCI010008026">
    <property type="protein sequence ID" value="KAG5458727.1"/>
    <property type="molecule type" value="Genomic_DNA"/>
</dbReference>
<feature type="compositionally biased region" description="Pro residues" evidence="1">
    <location>
        <begin position="81"/>
        <end position="98"/>
    </location>
</feature>
<feature type="compositionally biased region" description="Basic residues" evidence="1">
    <location>
        <begin position="344"/>
        <end position="369"/>
    </location>
</feature>
<keyword evidence="3" id="KW-1185">Reference proteome</keyword>
<proteinExistence type="predicted"/>
<dbReference type="Proteomes" id="UP000673691">
    <property type="component" value="Unassembled WGS sequence"/>
</dbReference>
<feature type="compositionally biased region" description="Basic and acidic residues" evidence="1">
    <location>
        <begin position="174"/>
        <end position="193"/>
    </location>
</feature>
<feature type="compositionally biased region" description="Basic and acidic residues" evidence="1">
    <location>
        <begin position="370"/>
        <end position="379"/>
    </location>
</feature>
<sequence length="646" mass="67029">MTPSIDIQALIGLWKAREQVVREQVVPEATLVNVEVRRGSRIETAGDVAPPPETEEPRAAAPPVGSRPPADPARPADVPEEGPPPAGAPPPGAAPSPPDAGVDEGTDEDGLHETPRVTTGGPASGLQANPPPIPLVVVSDADSPAASPSSVAAHSANQQSDADARGDPGAGGDGRTEDRREDGITVGERKSDGEAPSAASCYGQTKDRRGGDITVGKRKASRAPPTRDFSSFCFFPDINTPRPRTLALAESSAACGDEIPSADAKDAAAAVEHADAAFSREPPADAPRRPPPRKNRLVALSARVFRRNGERAPAEGPAPAPKAPEEPAAGPEGAAGGGGGASGGRRRKGRKPGTGRSGKPMKLRKRYARNRADPADERPPASGGAPSTRQADPESGADRQVPTIFLTSPEGAVTDCVPCAAPPAADSGAALRPEDKGAGAEPYLPAEDYGKPLDGWRRGSPRRARPAFRRGISGHLAPPAPPELLLEERTEFPRVKRSRLARIRATSATAVRSDSAGHEAQRRAPPPANSKTHDGPCPVTSDFANDNACPPAGSGGDRDSSRPSAMTAGGSDSAEGGTVSAVVSEGFGCGTDTTAALEGAAYNNTRRRQAPVRTPFAPRTLRLPPKDHRDQYQKDIYTNNHPWGRR</sequence>
<comment type="caution">
    <text evidence="2">The sequence shown here is derived from an EMBL/GenBank/DDBJ whole genome shotgun (WGS) entry which is preliminary data.</text>
</comment>
<accession>A0A8H7ZST5</accession>
<evidence type="ECO:0000256" key="1">
    <source>
        <dbReference type="SAM" id="MobiDB-lite"/>
    </source>
</evidence>
<feature type="region of interest" description="Disordered" evidence="1">
    <location>
        <begin position="260"/>
        <end position="407"/>
    </location>
</feature>
<feature type="region of interest" description="Disordered" evidence="1">
    <location>
        <begin position="600"/>
        <end position="646"/>
    </location>
</feature>
<evidence type="ECO:0000313" key="2">
    <source>
        <dbReference type="EMBL" id="KAG5458727.1"/>
    </source>
</evidence>
<feature type="compositionally biased region" description="Polar residues" evidence="1">
    <location>
        <begin position="636"/>
        <end position="646"/>
    </location>
</feature>
<organism evidence="2 3">
    <name type="scientific">Olpidium bornovanus</name>
    <dbReference type="NCBI Taxonomy" id="278681"/>
    <lineage>
        <taxon>Eukaryota</taxon>
        <taxon>Fungi</taxon>
        <taxon>Fungi incertae sedis</taxon>
        <taxon>Olpidiomycota</taxon>
        <taxon>Olpidiomycotina</taxon>
        <taxon>Olpidiomycetes</taxon>
        <taxon>Olpidiales</taxon>
        <taxon>Olpidiaceae</taxon>
        <taxon>Olpidium</taxon>
    </lineage>
</organism>
<feature type="region of interest" description="Disordered" evidence="1">
    <location>
        <begin position="41"/>
        <end position="230"/>
    </location>
</feature>
<feature type="compositionally biased region" description="Low complexity" evidence="1">
    <location>
        <begin position="267"/>
        <end position="281"/>
    </location>
</feature>
<gene>
    <name evidence="2" type="ORF">BJ554DRAFT_997</name>
</gene>
<feature type="compositionally biased region" description="Basic residues" evidence="1">
    <location>
        <begin position="459"/>
        <end position="468"/>
    </location>
</feature>
<feature type="compositionally biased region" description="Gly residues" evidence="1">
    <location>
        <begin position="333"/>
        <end position="343"/>
    </location>
</feature>
<protein>
    <submittedName>
        <fullName evidence="2">Uncharacterized protein</fullName>
    </submittedName>
</protein>
<feature type="compositionally biased region" description="Low complexity" evidence="1">
    <location>
        <begin position="136"/>
        <end position="156"/>
    </location>
</feature>
<dbReference type="AlphaFoldDB" id="A0A8H7ZST5"/>
<feature type="compositionally biased region" description="Basic and acidic residues" evidence="1">
    <location>
        <begin position="448"/>
        <end position="457"/>
    </location>
</feature>
<reference evidence="2 3" key="1">
    <citation type="journal article" name="Sci. Rep.">
        <title>Genome-scale phylogenetic analyses confirm Olpidium as the closest living zoosporic fungus to the non-flagellated, terrestrial fungi.</title>
        <authorList>
            <person name="Chang Y."/>
            <person name="Rochon D."/>
            <person name="Sekimoto S."/>
            <person name="Wang Y."/>
            <person name="Chovatia M."/>
            <person name="Sandor L."/>
            <person name="Salamov A."/>
            <person name="Grigoriev I.V."/>
            <person name="Stajich J.E."/>
            <person name="Spatafora J.W."/>
        </authorList>
    </citation>
    <scope>NUCLEOTIDE SEQUENCE [LARGE SCALE GENOMIC DNA]</scope>
    <source>
        <strain evidence="2">S191</strain>
    </source>
</reference>
<name>A0A8H7ZST5_9FUNG</name>
<evidence type="ECO:0000313" key="3">
    <source>
        <dbReference type="Proteomes" id="UP000673691"/>
    </source>
</evidence>
<feature type="region of interest" description="Disordered" evidence="1">
    <location>
        <begin position="421"/>
        <end position="585"/>
    </location>
</feature>
<feature type="compositionally biased region" description="Low complexity" evidence="1">
    <location>
        <begin position="421"/>
        <end position="430"/>
    </location>
</feature>
<feature type="compositionally biased region" description="Basic and acidic residues" evidence="1">
    <location>
        <begin position="624"/>
        <end position="633"/>
    </location>
</feature>